<organism evidence="2">
    <name type="scientific">Balaenoptera musculus</name>
    <name type="common">Blue whale</name>
    <dbReference type="NCBI Taxonomy" id="9771"/>
    <lineage>
        <taxon>Eukaryota</taxon>
        <taxon>Metazoa</taxon>
        <taxon>Chordata</taxon>
        <taxon>Craniata</taxon>
        <taxon>Vertebrata</taxon>
        <taxon>Euteleostomi</taxon>
        <taxon>Mammalia</taxon>
        <taxon>Eutheria</taxon>
        <taxon>Laurasiatheria</taxon>
        <taxon>Artiodactyla</taxon>
        <taxon>Whippomorpha</taxon>
        <taxon>Cetacea</taxon>
        <taxon>Mysticeti</taxon>
        <taxon>Balaenopteridae</taxon>
        <taxon>Balaenoptera</taxon>
    </lineage>
</organism>
<dbReference type="SUPFAM" id="SSF81321">
    <property type="entry name" value="Family A G protein-coupled receptor-like"/>
    <property type="match status" value="1"/>
</dbReference>
<evidence type="ECO:0000256" key="1">
    <source>
        <dbReference type="SAM" id="Phobius"/>
    </source>
</evidence>
<sequence>MIMRQKENLTGLMEFLLLDFADVPHLQWFLFGLSLVTGIIMLMGNNTIILITKVGLDPQIPMYSFLGNFSLLEITMDSMLINLWTQKRHISLSACATQMSCALINYVFSQSHIQFTNLLEI</sequence>
<name>A0A8C0I7D8_BALMU</name>
<protein>
    <submittedName>
        <fullName evidence="2">Olfactory receptor family 10 subfamily AG member 1</fullName>
    </submittedName>
</protein>
<keyword evidence="1" id="KW-0472">Membrane</keyword>
<proteinExistence type="predicted"/>
<dbReference type="GeneTree" id="ENSGT01150000286972"/>
<evidence type="ECO:0000313" key="2">
    <source>
        <dbReference type="Ensembl" id="ENSBMSP00010030462.1"/>
    </source>
</evidence>
<keyword evidence="1" id="KW-0812">Transmembrane</keyword>
<dbReference type="Ensembl" id="ENSBMST00010033511.1">
    <property type="protein sequence ID" value="ENSBMSP00010030462.1"/>
    <property type="gene ID" value="ENSBMSG00010022045.1"/>
</dbReference>
<feature type="transmembrane region" description="Helical" evidence="1">
    <location>
        <begin position="63"/>
        <end position="84"/>
    </location>
</feature>
<keyword evidence="1" id="KW-1133">Transmembrane helix</keyword>
<reference evidence="2" key="1">
    <citation type="submission" date="2023-09" db="UniProtKB">
        <authorList>
            <consortium name="Ensembl"/>
        </authorList>
    </citation>
    <scope>IDENTIFICATION</scope>
</reference>
<accession>A0A8C0I7D8</accession>
<feature type="transmembrane region" description="Helical" evidence="1">
    <location>
        <begin position="28"/>
        <end position="51"/>
    </location>
</feature>
<dbReference type="AlphaFoldDB" id="A0A8C0I7D8"/>
<dbReference type="PANTHER" id="PTHR26453">
    <property type="entry name" value="OLFACTORY RECEPTOR"/>
    <property type="match status" value="1"/>
</dbReference>